<protein>
    <recommendedName>
        <fullName evidence="1">AAA-ATPase-like domain-containing protein</fullName>
    </recommendedName>
</protein>
<dbReference type="EMBL" id="QRIM01000050">
    <property type="protein sequence ID" value="RHG54409.1"/>
    <property type="molecule type" value="Genomic_DNA"/>
</dbReference>
<dbReference type="RefSeq" id="WP_118219868.1">
    <property type="nucleotide sequence ID" value="NZ_QRIM01000050.1"/>
</dbReference>
<proteinExistence type="predicted"/>
<dbReference type="InterPro" id="IPR018631">
    <property type="entry name" value="AAA-ATPase-like_dom"/>
</dbReference>
<evidence type="ECO:0000313" key="2">
    <source>
        <dbReference type="EMBL" id="RHG54409.1"/>
    </source>
</evidence>
<organism evidence="2 3">
    <name type="scientific">Coprococcus comes</name>
    <dbReference type="NCBI Taxonomy" id="410072"/>
    <lineage>
        <taxon>Bacteria</taxon>
        <taxon>Bacillati</taxon>
        <taxon>Bacillota</taxon>
        <taxon>Clostridia</taxon>
        <taxon>Lachnospirales</taxon>
        <taxon>Lachnospiraceae</taxon>
        <taxon>Coprococcus</taxon>
    </lineage>
</organism>
<dbReference type="AlphaFoldDB" id="A0A3R6H9G5"/>
<reference evidence="2 3" key="1">
    <citation type="submission" date="2018-08" db="EMBL/GenBank/DDBJ databases">
        <title>A genome reference for cultivated species of the human gut microbiota.</title>
        <authorList>
            <person name="Zou Y."/>
            <person name="Xue W."/>
            <person name="Luo G."/>
        </authorList>
    </citation>
    <scope>NUCLEOTIDE SEQUENCE [LARGE SCALE GENOMIC DNA]</scope>
    <source>
        <strain evidence="2 3">AM22-12LB</strain>
    </source>
</reference>
<gene>
    <name evidence="2" type="ORF">DW252_17290</name>
</gene>
<dbReference type="PANTHER" id="PTHR34825:SF1">
    <property type="entry name" value="AAA-ATPASE-LIKE DOMAIN-CONTAINING PROTEIN"/>
    <property type="match status" value="1"/>
</dbReference>
<dbReference type="PANTHER" id="PTHR34825">
    <property type="entry name" value="CONSERVED PROTEIN, WITH A WEAK D-GALACTARATE DEHYDRATASE/ALTRONATE HYDROLASE DOMAIN"/>
    <property type="match status" value="1"/>
</dbReference>
<feature type="domain" description="AAA-ATPase-like" evidence="1">
    <location>
        <begin position="7"/>
        <end position="120"/>
    </location>
</feature>
<name>A0A3R6H9G5_9FIRM</name>
<dbReference type="Pfam" id="PF09820">
    <property type="entry name" value="AAA-ATPase_like"/>
    <property type="match status" value="1"/>
</dbReference>
<dbReference type="Proteomes" id="UP000286595">
    <property type="component" value="Unassembled WGS sequence"/>
</dbReference>
<accession>A0A3R6H9G5</accession>
<evidence type="ECO:0000313" key="3">
    <source>
        <dbReference type="Proteomes" id="UP000286595"/>
    </source>
</evidence>
<sequence length="124" mass="14687">MPKVISIGKQNFASLRENDCFYIDKTAFIREWWESKDEITLITRPRRFGKTLNMSMLHAFFSTRYAGRKELFENLSIWKNEKYRELQGTYPVIFISFAAIKGNNYEDARDGIIMAVNEAYSEHR</sequence>
<comment type="caution">
    <text evidence="2">The sequence shown here is derived from an EMBL/GenBank/DDBJ whole genome shotgun (WGS) entry which is preliminary data.</text>
</comment>
<evidence type="ECO:0000259" key="1">
    <source>
        <dbReference type="Pfam" id="PF09820"/>
    </source>
</evidence>